<feature type="region of interest" description="Disordered" evidence="1">
    <location>
        <begin position="1"/>
        <end position="50"/>
    </location>
</feature>
<name>A0AB34JWJ2_PRYPA</name>
<accession>A0AB34JWJ2</accession>
<dbReference type="EMBL" id="JBGBPQ010000003">
    <property type="protein sequence ID" value="KAL1526275.1"/>
    <property type="molecule type" value="Genomic_DNA"/>
</dbReference>
<sequence>MSQQRPRRSSLPPERFRPLPSVDPPQHAVARARPSSALVPVPSDAPRVSPSRMVAPRLVTSCPPQQDLPPVHPPVGAQIVQHVHQQFFFSTVPTAVARPVLPVEDLWSVEGLRAHASAPPAAPPSKWHHGRRAIDRTRTALLPAAPPSFPDPQEQSSEDVLRPCVQRPADASSSTALEPTLLERSASEPAGCAARAGMTAASPAVFSGLVADVLAYAASQSRGQTVAVGVAALPQPAVERAVVSGVAAALQPAAAPSSSAASNPCTRAKHSARPGGVSAILVG</sequence>
<evidence type="ECO:0000313" key="2">
    <source>
        <dbReference type="EMBL" id="KAL1526275.1"/>
    </source>
</evidence>
<evidence type="ECO:0000256" key="1">
    <source>
        <dbReference type="SAM" id="MobiDB-lite"/>
    </source>
</evidence>
<organism evidence="2 3">
    <name type="scientific">Prymnesium parvum</name>
    <name type="common">Toxic golden alga</name>
    <dbReference type="NCBI Taxonomy" id="97485"/>
    <lineage>
        <taxon>Eukaryota</taxon>
        <taxon>Haptista</taxon>
        <taxon>Haptophyta</taxon>
        <taxon>Prymnesiophyceae</taxon>
        <taxon>Prymnesiales</taxon>
        <taxon>Prymnesiaceae</taxon>
        <taxon>Prymnesium</taxon>
    </lineage>
</organism>
<reference evidence="2 3" key="1">
    <citation type="journal article" date="2024" name="Science">
        <title>Giant polyketide synthase enzymes in the biosynthesis of giant marine polyether toxins.</title>
        <authorList>
            <person name="Fallon T.R."/>
            <person name="Shende V.V."/>
            <person name="Wierzbicki I.H."/>
            <person name="Pendleton A.L."/>
            <person name="Watervoot N.F."/>
            <person name="Auber R.P."/>
            <person name="Gonzalez D.J."/>
            <person name="Wisecaver J.H."/>
            <person name="Moore B.S."/>
        </authorList>
    </citation>
    <scope>NUCLEOTIDE SEQUENCE [LARGE SCALE GENOMIC DNA]</scope>
    <source>
        <strain evidence="2 3">12B1</strain>
    </source>
</reference>
<comment type="caution">
    <text evidence="2">The sequence shown here is derived from an EMBL/GenBank/DDBJ whole genome shotgun (WGS) entry which is preliminary data.</text>
</comment>
<dbReference type="AlphaFoldDB" id="A0AB34JWJ2"/>
<keyword evidence="3" id="KW-1185">Reference proteome</keyword>
<proteinExistence type="predicted"/>
<evidence type="ECO:0000313" key="3">
    <source>
        <dbReference type="Proteomes" id="UP001515480"/>
    </source>
</evidence>
<protein>
    <submittedName>
        <fullName evidence="2">Uncharacterized protein</fullName>
    </submittedName>
</protein>
<gene>
    <name evidence="2" type="ORF">AB1Y20_014993</name>
</gene>
<dbReference type="Proteomes" id="UP001515480">
    <property type="component" value="Unassembled WGS sequence"/>
</dbReference>
<feature type="region of interest" description="Disordered" evidence="1">
    <location>
        <begin position="142"/>
        <end position="161"/>
    </location>
</feature>